<feature type="transmembrane region" description="Helical" evidence="7">
    <location>
        <begin position="77"/>
        <end position="97"/>
    </location>
</feature>
<keyword evidence="7" id="KW-0131">Cell cycle</keyword>
<feature type="transmembrane region" description="Helical" evidence="7">
    <location>
        <begin position="200"/>
        <end position="217"/>
    </location>
</feature>
<dbReference type="NCBIfam" id="TIGR00445">
    <property type="entry name" value="mraY"/>
    <property type="match status" value="1"/>
</dbReference>
<dbReference type="Pfam" id="PF10555">
    <property type="entry name" value="MraY_sig1"/>
    <property type="match status" value="1"/>
</dbReference>
<keyword evidence="7 9" id="KW-0460">Magnesium</keyword>
<proteinExistence type="inferred from homology"/>
<dbReference type="PANTHER" id="PTHR22926:SF5">
    <property type="entry name" value="PHOSPHO-N-ACETYLMURAMOYL-PENTAPEPTIDE-TRANSFERASE HOMOLOG"/>
    <property type="match status" value="1"/>
</dbReference>
<dbReference type="EMBL" id="BRLB01000002">
    <property type="protein sequence ID" value="GKX29077.1"/>
    <property type="molecule type" value="Genomic_DNA"/>
</dbReference>
<dbReference type="GO" id="GO:0051301">
    <property type="term" value="P:cell division"/>
    <property type="evidence" value="ECO:0007669"/>
    <property type="project" value="UniProtKB-KW"/>
</dbReference>
<dbReference type="Pfam" id="PF00953">
    <property type="entry name" value="Glycos_transf_4"/>
    <property type="match status" value="1"/>
</dbReference>
<dbReference type="PROSITE" id="PS01348">
    <property type="entry name" value="MRAY_2"/>
    <property type="match status" value="1"/>
</dbReference>
<keyword evidence="7" id="KW-1003">Cell membrane</keyword>
<dbReference type="AlphaFoldDB" id="A0A9W5Y8E7"/>
<evidence type="ECO:0000256" key="8">
    <source>
        <dbReference type="NCBIfam" id="TIGR00445"/>
    </source>
</evidence>
<feature type="transmembrane region" description="Helical" evidence="7">
    <location>
        <begin position="109"/>
        <end position="128"/>
    </location>
</feature>
<dbReference type="CDD" id="cd06852">
    <property type="entry name" value="GT_MraY"/>
    <property type="match status" value="1"/>
</dbReference>
<feature type="transmembrane region" description="Helical" evidence="7">
    <location>
        <begin position="224"/>
        <end position="243"/>
    </location>
</feature>
<evidence type="ECO:0000313" key="10">
    <source>
        <dbReference type="EMBL" id="GKX29077.1"/>
    </source>
</evidence>
<dbReference type="InterPro" id="IPR003524">
    <property type="entry name" value="PNAcMuramoyl-5peptid_Trfase"/>
</dbReference>
<evidence type="ECO:0000256" key="6">
    <source>
        <dbReference type="ARBA" id="ARBA00023136"/>
    </source>
</evidence>
<keyword evidence="3 7" id="KW-0808">Transferase</keyword>
<feature type="binding site" evidence="9">
    <location>
        <position position="228"/>
    </location>
    <ligand>
        <name>Mg(2+)</name>
        <dbReference type="ChEBI" id="CHEBI:18420"/>
    </ligand>
</feature>
<gene>
    <name evidence="7 10" type="primary">mraY</name>
    <name evidence="10" type="ORF">SH1V18_15570</name>
</gene>
<keyword evidence="6 7" id="KW-0472">Membrane</keyword>
<feature type="transmembrane region" description="Helical" evidence="7">
    <location>
        <begin position="49"/>
        <end position="71"/>
    </location>
</feature>
<keyword evidence="7" id="KW-0961">Cell wall biogenesis/degradation</keyword>
<comment type="function">
    <text evidence="7">Catalyzes the initial step of the lipid cycle reactions in the biosynthesis of the cell wall peptidoglycan: transfers peptidoglycan precursor phospho-MurNAc-pentapeptide from UDP-MurNAc-pentapeptide onto the lipid carrier undecaprenyl phosphate, yielding undecaprenyl-pyrophosphoryl-MurNAc-pentapeptide, known as lipid I.</text>
</comment>
<dbReference type="GO" id="GO:0071555">
    <property type="term" value="P:cell wall organization"/>
    <property type="evidence" value="ECO:0007669"/>
    <property type="project" value="UniProtKB-KW"/>
</dbReference>
<evidence type="ECO:0000256" key="2">
    <source>
        <dbReference type="ARBA" id="ARBA00005583"/>
    </source>
</evidence>
<accession>A0A9W5Y8E7</accession>
<keyword evidence="5 7" id="KW-1133">Transmembrane helix</keyword>
<keyword evidence="11" id="KW-1185">Reference proteome</keyword>
<comment type="cofactor">
    <cofactor evidence="7 9">
        <name>Mg(2+)</name>
        <dbReference type="ChEBI" id="CHEBI:18420"/>
    </cofactor>
</comment>
<dbReference type="GO" id="GO:0008360">
    <property type="term" value="P:regulation of cell shape"/>
    <property type="evidence" value="ECO:0007669"/>
    <property type="project" value="UniProtKB-KW"/>
</dbReference>
<evidence type="ECO:0000256" key="3">
    <source>
        <dbReference type="ARBA" id="ARBA00022679"/>
    </source>
</evidence>
<comment type="pathway">
    <text evidence="7">Cell wall biogenesis; peptidoglycan biosynthesis.</text>
</comment>
<evidence type="ECO:0000256" key="9">
    <source>
        <dbReference type="PIRSR" id="PIRSR600715-1"/>
    </source>
</evidence>
<dbReference type="PROSITE" id="PS01347">
    <property type="entry name" value="MRAY_1"/>
    <property type="match status" value="1"/>
</dbReference>
<dbReference type="RefSeq" id="WP_281814217.1">
    <property type="nucleotide sequence ID" value="NZ_BRLB01000002.1"/>
</dbReference>
<feature type="transmembrane region" description="Helical" evidence="7">
    <location>
        <begin position="177"/>
        <end position="194"/>
    </location>
</feature>
<feature type="binding site" evidence="9">
    <location>
        <position position="169"/>
    </location>
    <ligand>
        <name>Mg(2+)</name>
        <dbReference type="ChEBI" id="CHEBI:18420"/>
    </ligand>
</feature>
<feature type="transmembrane region" description="Helical" evidence="7">
    <location>
        <begin position="150"/>
        <end position="170"/>
    </location>
</feature>
<dbReference type="GO" id="GO:0009252">
    <property type="term" value="P:peptidoglycan biosynthetic process"/>
    <property type="evidence" value="ECO:0007669"/>
    <property type="project" value="UniProtKB-UniRule"/>
</dbReference>
<evidence type="ECO:0000256" key="7">
    <source>
        <dbReference type="HAMAP-Rule" id="MF_00038"/>
    </source>
</evidence>
<dbReference type="PANTHER" id="PTHR22926">
    <property type="entry name" value="PHOSPHO-N-ACETYLMURAMOYL-PENTAPEPTIDE-TRANSFERASE"/>
    <property type="match status" value="1"/>
</dbReference>
<reference evidence="10" key="1">
    <citation type="submission" date="2022-06" db="EMBL/GenBank/DDBJ databases">
        <title>Vallitalea longa sp. nov., an anaerobic bacterium isolated from marine sediment.</title>
        <authorList>
            <person name="Hirano S."/>
            <person name="Terahara T."/>
            <person name="Mori K."/>
            <person name="Hamada M."/>
            <person name="Matsumoto R."/>
            <person name="Kobayashi T."/>
        </authorList>
    </citation>
    <scope>NUCLEOTIDE SEQUENCE</scope>
    <source>
        <strain evidence="10">SH18-1</strain>
    </source>
</reference>
<protein>
    <recommendedName>
        <fullName evidence="7 8">Phospho-N-acetylmuramoyl-pentapeptide-transferase</fullName>
        <ecNumber evidence="7 8">2.7.8.13</ecNumber>
    </recommendedName>
    <alternativeName>
        <fullName evidence="7">UDP-MurNAc-pentapeptide phosphotransferase</fullName>
    </alternativeName>
</protein>
<feature type="transmembrane region" description="Helical" evidence="7">
    <location>
        <begin position="6"/>
        <end position="28"/>
    </location>
</feature>
<feature type="transmembrane region" description="Helical" evidence="7">
    <location>
        <begin position="299"/>
        <end position="321"/>
    </location>
</feature>
<dbReference type="Proteomes" id="UP001144256">
    <property type="component" value="Unassembled WGS sequence"/>
</dbReference>
<keyword evidence="7 9" id="KW-0479">Metal-binding</keyword>
<organism evidence="10 11">
    <name type="scientific">Vallitalea longa</name>
    <dbReference type="NCBI Taxonomy" id="2936439"/>
    <lineage>
        <taxon>Bacteria</taxon>
        <taxon>Bacillati</taxon>
        <taxon>Bacillota</taxon>
        <taxon>Clostridia</taxon>
        <taxon>Lachnospirales</taxon>
        <taxon>Vallitaleaceae</taxon>
        <taxon>Vallitalea</taxon>
    </lineage>
</organism>
<evidence type="ECO:0000256" key="4">
    <source>
        <dbReference type="ARBA" id="ARBA00022692"/>
    </source>
</evidence>
<dbReference type="InterPro" id="IPR018480">
    <property type="entry name" value="PNAcMuramoyl-5peptid_Trfase_CS"/>
</dbReference>
<dbReference type="InterPro" id="IPR000715">
    <property type="entry name" value="Glycosyl_transferase_4"/>
</dbReference>
<keyword evidence="7" id="KW-0132">Cell division</keyword>
<dbReference type="HAMAP" id="MF_00038">
    <property type="entry name" value="MraY"/>
    <property type="match status" value="1"/>
</dbReference>
<sequence length="322" mass="34974">MTNTSFIIPVLISFFISVVLCPIVIPFLARLKLGQFVRDDGPRTHLKKAGTPTMGGVVILAGLFFTSLIYVGSNPDIVPILLATLGFGIIGFMDDFIKVVMKRSLGLKAYQKIIAQFLITGIYCYYMFNVAGLTTEVFIPFSGGVSFDLGWFYIPLVFIIMIGTVNSVNLTDGLDGLASGVTVLVATFFTVISIGIKSDITPITCAAVGSLLGFLLFNTYPAKVFMGDTGSLALGGFVAATAIYLKMPIFLLIVGLIYVIEALSVMIQVGYFKVTKKRFFKMAPIHHHFELSGWNETKVVVVFCIVTAILSLIGLLAFNGFF</sequence>
<comment type="catalytic activity">
    <reaction evidence="7">
        <text>UDP-N-acetyl-alpha-D-muramoyl-L-alanyl-gamma-D-glutamyl-meso-2,6-diaminopimeloyl-D-alanyl-D-alanine + di-trans,octa-cis-undecaprenyl phosphate = di-trans,octa-cis-undecaprenyl diphospho-N-acetyl-alpha-D-muramoyl-L-alanyl-D-glutamyl-meso-2,6-diaminopimeloyl-D-alanyl-D-alanine + UMP</text>
        <dbReference type="Rhea" id="RHEA:28386"/>
        <dbReference type="ChEBI" id="CHEBI:57865"/>
        <dbReference type="ChEBI" id="CHEBI:60392"/>
        <dbReference type="ChEBI" id="CHEBI:61386"/>
        <dbReference type="ChEBI" id="CHEBI:61387"/>
        <dbReference type="EC" id="2.7.8.13"/>
    </reaction>
</comment>
<comment type="similarity">
    <text evidence="2 7">Belongs to the glycosyltransferase 4 family. MraY subfamily.</text>
</comment>
<evidence type="ECO:0000256" key="5">
    <source>
        <dbReference type="ARBA" id="ARBA00022989"/>
    </source>
</evidence>
<feature type="transmembrane region" description="Helical" evidence="7">
    <location>
        <begin position="249"/>
        <end position="272"/>
    </location>
</feature>
<dbReference type="EC" id="2.7.8.13" evidence="7 8"/>
<dbReference type="GO" id="GO:0005886">
    <property type="term" value="C:plasma membrane"/>
    <property type="evidence" value="ECO:0007669"/>
    <property type="project" value="UniProtKB-SubCell"/>
</dbReference>
<comment type="subcellular location">
    <subcellularLocation>
        <location evidence="7">Cell membrane</location>
        <topology evidence="7">Multi-pass membrane protein</topology>
    </subcellularLocation>
    <subcellularLocation>
        <location evidence="1">Membrane</location>
        <topology evidence="1">Multi-pass membrane protein</topology>
    </subcellularLocation>
</comment>
<name>A0A9W5Y8E7_9FIRM</name>
<keyword evidence="7" id="KW-0573">Peptidoglycan synthesis</keyword>
<evidence type="ECO:0000313" key="11">
    <source>
        <dbReference type="Proteomes" id="UP001144256"/>
    </source>
</evidence>
<dbReference type="GO" id="GO:0008963">
    <property type="term" value="F:phospho-N-acetylmuramoyl-pentapeptide-transferase activity"/>
    <property type="evidence" value="ECO:0007669"/>
    <property type="project" value="UniProtKB-UniRule"/>
</dbReference>
<keyword evidence="7" id="KW-0133">Cell shape</keyword>
<evidence type="ECO:0000256" key="1">
    <source>
        <dbReference type="ARBA" id="ARBA00004141"/>
    </source>
</evidence>
<dbReference type="GO" id="GO:0046872">
    <property type="term" value="F:metal ion binding"/>
    <property type="evidence" value="ECO:0007669"/>
    <property type="project" value="UniProtKB-KW"/>
</dbReference>
<comment type="caution">
    <text evidence="10">The sequence shown here is derived from an EMBL/GenBank/DDBJ whole genome shotgun (WGS) entry which is preliminary data.</text>
</comment>
<keyword evidence="4 7" id="KW-0812">Transmembrane</keyword>